<reference evidence="1 2" key="1">
    <citation type="submission" date="2016-11" db="EMBL/GenBank/DDBJ databases">
        <title>Comparative genomics of Bartonella apis.</title>
        <authorList>
            <person name="Engel P."/>
        </authorList>
    </citation>
    <scope>NUCLEOTIDE SEQUENCE [LARGE SCALE GENOMIC DNA]</scope>
    <source>
        <strain evidence="1 2">BBC0122</strain>
    </source>
</reference>
<dbReference type="EMBL" id="CP015625">
    <property type="protein sequence ID" value="AQT46944.1"/>
    <property type="molecule type" value="Genomic_DNA"/>
</dbReference>
<name>A0A1U9MGB3_9HYPH</name>
<accession>A0A1U9MGB3</accession>
<sequence>MQSVLTIPGSDYVRYYCNNSTYLRKIDGHTYIQVPYEAIKVGTNLTFTLKYPEWQDALSSNAFSITPGYVLPEYLKIELNKKEYKVGDDIIVTIHIVDKFGNLSTDFHPDNTFYINAPNATPTLRGYIGYGVQFKDWIKIDDYTYQVTYKATKVGTDLQIYALWADYSTMRNHRVYKVGDKFSIVDN</sequence>
<evidence type="ECO:0000313" key="1">
    <source>
        <dbReference type="EMBL" id="AQT46944.1"/>
    </source>
</evidence>
<protein>
    <submittedName>
        <fullName evidence="1">Uncharacterized protein</fullName>
    </submittedName>
</protein>
<proteinExistence type="predicted"/>
<keyword evidence="2" id="KW-1185">Reference proteome</keyword>
<dbReference type="RefSeq" id="WP_077991634.1">
    <property type="nucleotide sequence ID" value="NZ_CP015625.1"/>
</dbReference>
<dbReference type="KEGG" id="bapi:BBC0122_008180"/>
<evidence type="ECO:0000313" key="2">
    <source>
        <dbReference type="Proteomes" id="UP000189632"/>
    </source>
</evidence>
<dbReference type="Proteomes" id="UP000189632">
    <property type="component" value="Chromosome"/>
</dbReference>
<organism evidence="1 2">
    <name type="scientific">Bartonella choladocola</name>
    <dbReference type="NCBI Taxonomy" id="2750995"/>
    <lineage>
        <taxon>Bacteria</taxon>
        <taxon>Pseudomonadati</taxon>
        <taxon>Pseudomonadota</taxon>
        <taxon>Alphaproteobacteria</taxon>
        <taxon>Hyphomicrobiales</taxon>
        <taxon>Bartonellaceae</taxon>
        <taxon>Bartonella</taxon>
    </lineage>
</organism>
<dbReference type="AlphaFoldDB" id="A0A1U9MGB3"/>
<gene>
    <name evidence="1" type="ORF">BBC0122_008180</name>
</gene>